<evidence type="ECO:0000313" key="2">
    <source>
        <dbReference type="Proteomes" id="UP000009183"/>
    </source>
</evidence>
<evidence type="ECO:0000313" key="1">
    <source>
        <dbReference type="EMBL" id="CBI33376.3"/>
    </source>
</evidence>
<dbReference type="PaxDb" id="29760-VIT_05s0051g01080.t01"/>
<accession>D7TSA4</accession>
<gene>
    <name evidence="1" type="ordered locus">VIT_05s0051g01080</name>
</gene>
<dbReference type="OMA" id="MEDISFM"/>
<dbReference type="AlphaFoldDB" id="D7TSA4"/>
<dbReference type="eggNOG" id="ENOG502T0X0">
    <property type="taxonomic scope" value="Eukaryota"/>
</dbReference>
<name>D7TSA4_VITVI</name>
<reference evidence="2" key="1">
    <citation type="journal article" date="2007" name="Nature">
        <title>The grapevine genome sequence suggests ancestral hexaploidization in major angiosperm phyla.</title>
        <authorList>
            <consortium name="The French-Italian Public Consortium for Grapevine Genome Characterization."/>
            <person name="Jaillon O."/>
            <person name="Aury J.-M."/>
            <person name="Noel B."/>
            <person name="Policriti A."/>
            <person name="Clepet C."/>
            <person name="Casagrande A."/>
            <person name="Choisne N."/>
            <person name="Aubourg S."/>
            <person name="Vitulo N."/>
            <person name="Jubin C."/>
            <person name="Vezzi A."/>
            <person name="Legeai F."/>
            <person name="Hugueney P."/>
            <person name="Dasilva C."/>
            <person name="Horner D."/>
            <person name="Mica E."/>
            <person name="Jublot D."/>
            <person name="Poulain J."/>
            <person name="Bruyere C."/>
            <person name="Billault A."/>
            <person name="Segurens B."/>
            <person name="Gouyvenoux M."/>
            <person name="Ugarte E."/>
            <person name="Cattonaro F."/>
            <person name="Anthouard V."/>
            <person name="Vico V."/>
            <person name="Del Fabbro C."/>
            <person name="Alaux M."/>
            <person name="Di Gaspero G."/>
            <person name="Dumas V."/>
            <person name="Felice N."/>
            <person name="Paillard S."/>
            <person name="Juman I."/>
            <person name="Moroldo M."/>
            <person name="Scalabrin S."/>
            <person name="Canaguier A."/>
            <person name="Le Clainche I."/>
            <person name="Malacrida G."/>
            <person name="Durand E."/>
            <person name="Pesole G."/>
            <person name="Laucou V."/>
            <person name="Chatelet P."/>
            <person name="Merdinoglu D."/>
            <person name="Delledonne M."/>
            <person name="Pezzotti M."/>
            <person name="Lecharny A."/>
            <person name="Scarpelli C."/>
            <person name="Artiguenave F."/>
            <person name="Pe M.E."/>
            <person name="Valle G."/>
            <person name="Morgante M."/>
            <person name="Caboche M."/>
            <person name="Adam-Blondon A.-F."/>
            <person name="Weissenbach J."/>
            <person name="Quetier F."/>
            <person name="Wincker P."/>
        </authorList>
    </citation>
    <scope>NUCLEOTIDE SEQUENCE [LARGE SCALE GENOMIC DNA]</scope>
    <source>
        <strain evidence="2">cv. Pinot noir / PN40024</strain>
    </source>
</reference>
<keyword evidence="2" id="KW-1185">Reference proteome</keyword>
<dbReference type="Proteomes" id="UP000009183">
    <property type="component" value="Chromosome 5"/>
</dbReference>
<dbReference type="STRING" id="29760.D7TSA4"/>
<protein>
    <submittedName>
        <fullName evidence="1">Uncharacterized protein</fullName>
    </submittedName>
</protein>
<dbReference type="EMBL" id="FN596241">
    <property type="protein sequence ID" value="CBI33376.3"/>
    <property type="molecule type" value="Genomic_DNA"/>
</dbReference>
<organism evidence="1 2">
    <name type="scientific">Vitis vinifera</name>
    <name type="common">Grape</name>
    <dbReference type="NCBI Taxonomy" id="29760"/>
    <lineage>
        <taxon>Eukaryota</taxon>
        <taxon>Viridiplantae</taxon>
        <taxon>Streptophyta</taxon>
        <taxon>Embryophyta</taxon>
        <taxon>Tracheophyta</taxon>
        <taxon>Spermatophyta</taxon>
        <taxon>Magnoliopsida</taxon>
        <taxon>eudicotyledons</taxon>
        <taxon>Gunneridae</taxon>
        <taxon>Pentapetalae</taxon>
        <taxon>rosids</taxon>
        <taxon>Vitales</taxon>
        <taxon>Vitaceae</taxon>
        <taxon>Viteae</taxon>
        <taxon>Vitis</taxon>
    </lineage>
</organism>
<dbReference type="HOGENOM" id="CLU_2377060_0_0_1"/>
<proteinExistence type="predicted"/>
<sequence length="95" mass="11155">MSSEEKKKLKQELKFLKMEDISFMESLPPGFVTILRTDGLLRSLCSKSGAPQRVWLLVYDKYALYGHFPKLNPKFDFMGMIMFSKFKTNLSYLQF</sequence>
<dbReference type="InParanoid" id="D7TSA4"/>